<proteinExistence type="predicted"/>
<sequence>MRLKSTISVPRSKFIQRWKQADQNQFTRSLRITSNITIRPRQNHDGSNFPDPKYLMDRLATFSSPCAVICIFPP</sequence>
<accession>A0A7T6XGW5</accession>
<dbReference type="Proteomes" id="UP000595662">
    <property type="component" value="Chromosome 1"/>
</dbReference>
<gene>
    <name evidence="1" type="ORF">Pdw03_3784</name>
</gene>
<evidence type="ECO:0000313" key="2">
    <source>
        <dbReference type="Proteomes" id="UP000595662"/>
    </source>
</evidence>
<name>A0A7T6XGW5_PENDI</name>
<evidence type="ECO:0000313" key="1">
    <source>
        <dbReference type="EMBL" id="QQK40930.1"/>
    </source>
</evidence>
<dbReference type="GeneID" id="90952545"/>
<organism evidence="1 2">
    <name type="scientific">Penicillium digitatum</name>
    <name type="common">Green mold</name>
    <dbReference type="NCBI Taxonomy" id="36651"/>
    <lineage>
        <taxon>Eukaryota</taxon>
        <taxon>Fungi</taxon>
        <taxon>Dikarya</taxon>
        <taxon>Ascomycota</taxon>
        <taxon>Pezizomycotina</taxon>
        <taxon>Eurotiomycetes</taxon>
        <taxon>Eurotiomycetidae</taxon>
        <taxon>Eurotiales</taxon>
        <taxon>Aspergillaceae</taxon>
        <taxon>Penicillium</taxon>
    </lineage>
</organism>
<protein>
    <submittedName>
        <fullName evidence="1">Uncharacterized protein</fullName>
    </submittedName>
</protein>
<dbReference type="RefSeq" id="XP_065955993.1">
    <property type="nucleotide sequence ID" value="XM_066100593.1"/>
</dbReference>
<reference evidence="1 2" key="1">
    <citation type="submission" date="2020-08" db="EMBL/GenBank/DDBJ databases">
        <title>The completed genome sequence of the pathogenic ascomycete fungus Penicillium digitatum.</title>
        <authorList>
            <person name="Wang M."/>
        </authorList>
    </citation>
    <scope>NUCLEOTIDE SEQUENCE [LARGE SCALE GENOMIC DNA]</scope>
    <source>
        <strain evidence="1 2">PdW03</strain>
    </source>
</reference>
<dbReference type="AlphaFoldDB" id="A0A7T6XGW5"/>
<dbReference type="EMBL" id="CP060774">
    <property type="protein sequence ID" value="QQK40930.1"/>
    <property type="molecule type" value="Genomic_DNA"/>
</dbReference>